<name>A0ABU0YUL3_9PROT</name>
<sequence length="279" mass="30876">MTVRAHGIAAALLLGAVAALSSAPVGARADDHPEAVDRSSFRVCSDPSNLPFSNDKGEGFENKIAELFAAKLNVPLKYTWYPNSIGFLRNTLRVRRCDIVMGTVSGAELTQTTNPYYRSVYVMVTRKADNITADKIEDPQLKTLKIGLTAGAPPADIAAKNGLAPNIRPYDLYVDTRYQHPGQDMIDDLANKQIDVALLWGPIAGYYAAQHGDELKVTPLVNEPKSTRMEFYITMAVRPGENQWKNDINKLIRENKAEIDKILHDYHVPTLNARGELIQ</sequence>
<evidence type="ECO:0000256" key="1">
    <source>
        <dbReference type="ARBA" id="ARBA00022729"/>
    </source>
</evidence>
<dbReference type="SMART" id="SM00062">
    <property type="entry name" value="PBPb"/>
    <property type="match status" value="1"/>
</dbReference>
<evidence type="ECO:0000259" key="3">
    <source>
        <dbReference type="SMART" id="SM00062"/>
    </source>
</evidence>
<keyword evidence="5" id="KW-1185">Reference proteome</keyword>
<feature type="chain" id="PRO_5045645723" evidence="2">
    <location>
        <begin position="30"/>
        <end position="279"/>
    </location>
</feature>
<accession>A0ABU0YUL3</accession>
<dbReference type="SUPFAM" id="SSF53850">
    <property type="entry name" value="Periplasmic binding protein-like II"/>
    <property type="match status" value="1"/>
</dbReference>
<dbReference type="Pfam" id="PF00497">
    <property type="entry name" value="SBP_bac_3"/>
    <property type="match status" value="1"/>
</dbReference>
<dbReference type="PANTHER" id="PTHR35936">
    <property type="entry name" value="MEMBRANE-BOUND LYTIC MUREIN TRANSGLYCOSYLASE F"/>
    <property type="match status" value="1"/>
</dbReference>
<feature type="signal peptide" evidence="2">
    <location>
        <begin position="1"/>
        <end position="29"/>
    </location>
</feature>
<keyword evidence="1 2" id="KW-0732">Signal</keyword>
<dbReference type="Proteomes" id="UP001230156">
    <property type="component" value="Unassembled WGS sequence"/>
</dbReference>
<dbReference type="NCBIfam" id="TIGR03871">
    <property type="entry name" value="ABC_peri_MoxJ_2"/>
    <property type="match status" value="1"/>
</dbReference>
<dbReference type="InterPro" id="IPR001638">
    <property type="entry name" value="Solute-binding_3/MltF_N"/>
</dbReference>
<dbReference type="PANTHER" id="PTHR35936:SF17">
    <property type="entry name" value="ARGININE-BINDING EXTRACELLULAR PROTEIN ARTP"/>
    <property type="match status" value="1"/>
</dbReference>
<evidence type="ECO:0000256" key="2">
    <source>
        <dbReference type="SAM" id="SignalP"/>
    </source>
</evidence>
<evidence type="ECO:0000313" key="5">
    <source>
        <dbReference type="Proteomes" id="UP001230156"/>
    </source>
</evidence>
<dbReference type="Gene3D" id="3.40.190.10">
    <property type="entry name" value="Periplasmic binding protein-like II"/>
    <property type="match status" value="2"/>
</dbReference>
<comment type="caution">
    <text evidence="4">The sequence shown here is derived from an EMBL/GenBank/DDBJ whole genome shotgun (WGS) entry which is preliminary data.</text>
</comment>
<protein>
    <submittedName>
        <fullName evidence="4">Substrate-binding domain-containing protein</fullName>
    </submittedName>
</protein>
<gene>
    <name evidence="4" type="ORF">Q8A70_27275</name>
</gene>
<feature type="domain" description="Solute-binding protein family 3/N-terminal" evidence="3">
    <location>
        <begin position="40"/>
        <end position="265"/>
    </location>
</feature>
<dbReference type="EMBL" id="JAUYVI010000011">
    <property type="protein sequence ID" value="MDQ7251418.1"/>
    <property type="molecule type" value="Genomic_DNA"/>
</dbReference>
<dbReference type="InterPro" id="IPR022448">
    <property type="entry name" value="Quinoprotein_dehydrogenase"/>
</dbReference>
<proteinExistence type="predicted"/>
<evidence type="ECO:0000313" key="4">
    <source>
        <dbReference type="EMBL" id="MDQ7251418.1"/>
    </source>
</evidence>
<dbReference type="RefSeq" id="WP_379961771.1">
    <property type="nucleotide sequence ID" value="NZ_JAUYVI010000011.1"/>
</dbReference>
<organism evidence="4 5">
    <name type="scientific">Dongia sedimenti</name>
    <dbReference type="NCBI Taxonomy" id="3064282"/>
    <lineage>
        <taxon>Bacteria</taxon>
        <taxon>Pseudomonadati</taxon>
        <taxon>Pseudomonadota</taxon>
        <taxon>Alphaproteobacteria</taxon>
        <taxon>Rhodospirillales</taxon>
        <taxon>Dongiaceae</taxon>
        <taxon>Dongia</taxon>
    </lineage>
</organism>
<reference evidence="5" key="1">
    <citation type="submission" date="2023-08" db="EMBL/GenBank/DDBJ databases">
        <title>Rhodospirillaceae gen. nov., a novel taxon isolated from the Yangtze River Yuezi River estuary sludge.</title>
        <authorList>
            <person name="Ruan L."/>
        </authorList>
    </citation>
    <scope>NUCLEOTIDE SEQUENCE [LARGE SCALE GENOMIC DNA]</scope>
    <source>
        <strain evidence="5">R-7</strain>
    </source>
</reference>